<keyword evidence="4" id="KW-0067">ATP-binding</keyword>
<dbReference type="Gene3D" id="3.40.50.300">
    <property type="entry name" value="P-loop containing nucleotide triphosphate hydrolases"/>
    <property type="match status" value="2"/>
</dbReference>
<dbReference type="InterPro" id="IPR027417">
    <property type="entry name" value="P-loop_NTPase"/>
</dbReference>
<gene>
    <name evidence="7" type="ORF">JFP838_pA0109</name>
</gene>
<proteinExistence type="predicted"/>
<dbReference type="InterPro" id="IPR011545">
    <property type="entry name" value="DEAD/DEAH_box_helicase_dom"/>
</dbReference>
<dbReference type="GO" id="GO:0005524">
    <property type="term" value="F:ATP binding"/>
    <property type="evidence" value="ECO:0007669"/>
    <property type="project" value="UniProtKB-KW"/>
</dbReference>
<evidence type="ECO:0000256" key="5">
    <source>
        <dbReference type="ARBA" id="ARBA00023118"/>
    </source>
</evidence>
<keyword evidence="7" id="KW-0614">Plasmid</keyword>
<keyword evidence="5" id="KW-0051">Antiviral defense</keyword>
<dbReference type="OrthoDB" id="9810236at2"/>
<dbReference type="InterPro" id="IPR054712">
    <property type="entry name" value="Cas3-like_dom"/>
</dbReference>
<reference evidence="7 8" key="1">
    <citation type="journal article" date="2016" name="PLoS ONE">
        <title>Plasmid Characterization and Chromosome Analysis of Two netF+ Clostridium perfringens Isolates Associated with Foal and Canine Necrotizing Enteritis.</title>
        <authorList>
            <person name="Mehdizadeh Gohari I."/>
            <person name="Kropinski A.M."/>
            <person name="Weese S.J."/>
            <person name="Parreira V.R."/>
            <person name="Whitehead A.E."/>
            <person name="Boerlin P."/>
            <person name="Prescott J.F."/>
        </authorList>
    </citation>
    <scope>NUCLEOTIDE SEQUENCE [LARGE SCALE GENOMIC DNA]</scope>
    <source>
        <strain evidence="7 8">JP838</strain>
        <plasmid evidence="8">Plasmid pJFP838A</plasmid>
    </source>
</reference>
<dbReference type="InterPro" id="IPR050079">
    <property type="entry name" value="DEAD_box_RNA_helicase"/>
</dbReference>
<dbReference type="GO" id="GO:0003724">
    <property type="term" value="F:RNA helicase activity"/>
    <property type="evidence" value="ECO:0007669"/>
    <property type="project" value="TreeGrafter"/>
</dbReference>
<evidence type="ECO:0000313" key="7">
    <source>
        <dbReference type="EMBL" id="AMN31025.1"/>
    </source>
</evidence>
<dbReference type="GO" id="GO:0051607">
    <property type="term" value="P:defense response to virus"/>
    <property type="evidence" value="ECO:0007669"/>
    <property type="project" value="UniProtKB-KW"/>
</dbReference>
<evidence type="ECO:0000256" key="2">
    <source>
        <dbReference type="ARBA" id="ARBA00022801"/>
    </source>
</evidence>
<keyword evidence="3" id="KW-0347">Helicase</keyword>
<dbReference type="InterPro" id="IPR014001">
    <property type="entry name" value="Helicase_ATP-bd"/>
</dbReference>
<dbReference type="PANTHER" id="PTHR47959">
    <property type="entry name" value="ATP-DEPENDENT RNA HELICASE RHLE-RELATED"/>
    <property type="match status" value="1"/>
</dbReference>
<evidence type="ECO:0000259" key="6">
    <source>
        <dbReference type="SMART" id="SM00487"/>
    </source>
</evidence>
<dbReference type="InterPro" id="IPR038257">
    <property type="entry name" value="CRISPR-assoc_Cas3_HD_sf"/>
</dbReference>
<dbReference type="Pfam" id="PF22590">
    <property type="entry name" value="Cas3-like_C_2"/>
    <property type="match status" value="1"/>
</dbReference>
<accession>A0A140GR66</accession>
<name>A0A140GR66_CLOPF</name>
<dbReference type="RefSeq" id="WP_061429633.1">
    <property type="nucleotide sequence ID" value="NZ_CP013615.1"/>
</dbReference>
<geneLocation type="plasmid" evidence="7 8">
    <name>pJFP838A</name>
</geneLocation>
<dbReference type="GO" id="GO:0005829">
    <property type="term" value="C:cytosol"/>
    <property type="evidence" value="ECO:0007669"/>
    <property type="project" value="TreeGrafter"/>
</dbReference>
<dbReference type="AlphaFoldDB" id="A0A140GR66"/>
<evidence type="ECO:0000256" key="4">
    <source>
        <dbReference type="ARBA" id="ARBA00022840"/>
    </source>
</evidence>
<organism evidence="7 8">
    <name type="scientific">Clostridium perfringens</name>
    <dbReference type="NCBI Taxonomy" id="1502"/>
    <lineage>
        <taxon>Bacteria</taxon>
        <taxon>Bacillati</taxon>
        <taxon>Bacillota</taxon>
        <taxon>Clostridia</taxon>
        <taxon>Eubacteriales</taxon>
        <taxon>Clostridiaceae</taxon>
        <taxon>Clostridium</taxon>
    </lineage>
</organism>
<evidence type="ECO:0000313" key="8">
    <source>
        <dbReference type="Proteomes" id="UP000070260"/>
    </source>
</evidence>
<dbReference type="PATRIC" id="fig|1502.177.peg.3317"/>
<keyword evidence="1" id="KW-0547">Nucleotide-binding</keyword>
<dbReference type="InterPro" id="IPR006474">
    <property type="entry name" value="Helicase_Cas3_CRISPR-ass_core"/>
</dbReference>
<dbReference type="SMART" id="SM00487">
    <property type="entry name" value="DEXDc"/>
    <property type="match status" value="1"/>
</dbReference>
<keyword evidence="2" id="KW-0378">Hydrolase</keyword>
<dbReference type="GO" id="GO:0003676">
    <property type="term" value="F:nucleic acid binding"/>
    <property type="evidence" value="ECO:0007669"/>
    <property type="project" value="InterPro"/>
</dbReference>
<feature type="domain" description="Helicase ATP-binding" evidence="6">
    <location>
        <begin position="16"/>
        <end position="211"/>
    </location>
</feature>
<evidence type="ECO:0000256" key="1">
    <source>
        <dbReference type="ARBA" id="ARBA00022741"/>
    </source>
</evidence>
<protein>
    <submittedName>
        <fullName evidence="7">CRISPR-associated helicase Cas3</fullName>
    </submittedName>
</protein>
<sequence length="571" mass="66138">MNFDIKEMLNFLFNKNDIKLTEVQEKIDNINNKKNVLILSSCGSGKTEVAYYLSKVWGDKFIYALPMKTLANSICDRLNKYEEKLNGLSNSNYKWTIQHSGISGDKFLSNKMSVATIDQVLSGYLAIGVQSFIRGKNVVNSDLVFDEIQLFEPGKMLKTTICMLDSLFKQGNRFCIMTATMPKSLIEFLSNRYDMEVIITQKPSVESRMINLSYVDKLSLKDIESFNNKQIIICNTQKEQIDIYNQIENKERVILLNNKLVQDDRELVEKEVIKYFGKDSNDNNKILISTQILEAGFDISAPKVYSSLCPIDNLVQRDGRCSRWGGKGNLIVFEGDCSIYRGDELKSICMNTLKYIKENNGIEFNWDIQKKWIDDILSDYYSNELTEYSIKQFKNSLKDGNSNTLIRQVETVNLIVLNDVENINKIDFYRMSVPIHIGVLEKLSKTNRIFTLDRNVVKEDKFHNFMWGGTYIINGIDCKYDLCGFRYEENCKATTFDFHLGFSEKHIINNYDYKEESWLIHALNVKNIFEIKLLKNNRVGFSKEQILRYSYIAGLHDLGKLTIAWQNYIGL</sequence>
<dbReference type="GO" id="GO:0016787">
    <property type="term" value="F:hydrolase activity"/>
    <property type="evidence" value="ECO:0007669"/>
    <property type="project" value="UniProtKB-KW"/>
</dbReference>
<dbReference type="SUPFAM" id="SSF52540">
    <property type="entry name" value="P-loop containing nucleoside triphosphate hydrolases"/>
    <property type="match status" value="1"/>
</dbReference>
<dbReference type="Gene3D" id="1.10.3210.30">
    <property type="match status" value="1"/>
</dbReference>
<dbReference type="EMBL" id="CP013615">
    <property type="protein sequence ID" value="AMN31025.1"/>
    <property type="molecule type" value="Genomic_DNA"/>
</dbReference>
<evidence type="ECO:0000256" key="3">
    <source>
        <dbReference type="ARBA" id="ARBA00022806"/>
    </source>
</evidence>
<dbReference type="NCBIfam" id="TIGR01587">
    <property type="entry name" value="cas3_core"/>
    <property type="match status" value="1"/>
</dbReference>
<dbReference type="Proteomes" id="UP000070260">
    <property type="component" value="Plasmid pJFP838A"/>
</dbReference>
<dbReference type="PANTHER" id="PTHR47959:SF16">
    <property type="entry name" value="CRISPR-ASSOCIATED NUCLEASE_HELICASE CAS3-RELATED"/>
    <property type="match status" value="1"/>
</dbReference>
<dbReference type="Pfam" id="PF00270">
    <property type="entry name" value="DEAD"/>
    <property type="match status" value="1"/>
</dbReference>